<comment type="caution">
    <text evidence="1">The sequence shown here is derived from an EMBL/GenBank/DDBJ whole genome shotgun (WGS) entry which is preliminary data.</text>
</comment>
<reference evidence="1 2" key="1">
    <citation type="submission" date="2023-05" db="EMBL/GenBank/DDBJ databases">
        <title>Actinoplanes sp. NEAU-A12 genome sequencing.</title>
        <authorList>
            <person name="Wang Z.-S."/>
        </authorList>
    </citation>
    <scope>NUCLEOTIDE SEQUENCE [LARGE SCALE GENOMIC DNA]</scope>
    <source>
        <strain evidence="1 2">NEAU-A12</strain>
    </source>
</reference>
<keyword evidence="2" id="KW-1185">Reference proteome</keyword>
<accession>A0ABT6WBP9</accession>
<dbReference type="PANTHER" id="PTHR43394">
    <property type="entry name" value="ATP-DEPENDENT PERMEASE MDL1, MITOCHONDRIAL"/>
    <property type="match status" value="1"/>
</dbReference>
<dbReference type="RefSeq" id="WP_282756397.1">
    <property type="nucleotide sequence ID" value="NZ_JASCTH010000001.1"/>
</dbReference>
<sequence length="108" mass="11944">MAEPRVVVLDEATSSLDLRSELRVEAAIQRLLEGRTAILVAHRLSTARRADRVIVVDAGGIVEQGHPRGVARRRRPLHRHVRHLGVPRVARPARKATVMASGSDVLRQ</sequence>
<organism evidence="1 2">
    <name type="scientific">Actinoplanes sandaracinus</name>
    <dbReference type="NCBI Taxonomy" id="3045177"/>
    <lineage>
        <taxon>Bacteria</taxon>
        <taxon>Bacillati</taxon>
        <taxon>Actinomycetota</taxon>
        <taxon>Actinomycetes</taxon>
        <taxon>Micromonosporales</taxon>
        <taxon>Micromonosporaceae</taxon>
        <taxon>Actinoplanes</taxon>
    </lineage>
</organism>
<dbReference type="EMBL" id="JASCTH010000001">
    <property type="protein sequence ID" value="MDI6097160.1"/>
    <property type="molecule type" value="Genomic_DNA"/>
</dbReference>
<dbReference type="InterPro" id="IPR027417">
    <property type="entry name" value="P-loop_NTPase"/>
</dbReference>
<evidence type="ECO:0008006" key="3">
    <source>
        <dbReference type="Google" id="ProtNLM"/>
    </source>
</evidence>
<dbReference type="InterPro" id="IPR039421">
    <property type="entry name" value="Type_1_exporter"/>
</dbReference>
<evidence type="ECO:0000313" key="1">
    <source>
        <dbReference type="EMBL" id="MDI6097160.1"/>
    </source>
</evidence>
<dbReference type="Gene3D" id="3.40.50.300">
    <property type="entry name" value="P-loop containing nucleotide triphosphate hydrolases"/>
    <property type="match status" value="1"/>
</dbReference>
<name>A0ABT6WBP9_9ACTN</name>
<dbReference type="SUPFAM" id="SSF52540">
    <property type="entry name" value="P-loop containing nucleoside triphosphate hydrolases"/>
    <property type="match status" value="1"/>
</dbReference>
<dbReference type="Proteomes" id="UP001241758">
    <property type="component" value="Unassembled WGS sequence"/>
</dbReference>
<protein>
    <recommendedName>
        <fullName evidence="3">ABC transporter ATP-binding protein</fullName>
    </recommendedName>
</protein>
<evidence type="ECO:0000313" key="2">
    <source>
        <dbReference type="Proteomes" id="UP001241758"/>
    </source>
</evidence>
<dbReference type="PANTHER" id="PTHR43394:SF1">
    <property type="entry name" value="ATP-BINDING CASSETTE SUB-FAMILY B MEMBER 10, MITOCHONDRIAL"/>
    <property type="match status" value="1"/>
</dbReference>
<gene>
    <name evidence="1" type="ORF">QLQ12_00870</name>
</gene>
<proteinExistence type="predicted"/>